<accession>A0A560LL91</accession>
<dbReference type="PANTHER" id="PTHR37423:SF2">
    <property type="entry name" value="MEMBRANE-BOUND LYTIC MUREIN TRANSGLYCOSYLASE C"/>
    <property type="match status" value="1"/>
</dbReference>
<dbReference type="InterPro" id="IPR008258">
    <property type="entry name" value="Transglycosylase_SLT_dom_1"/>
</dbReference>
<evidence type="ECO:0000313" key="6">
    <source>
        <dbReference type="Proteomes" id="UP000321304"/>
    </source>
</evidence>
<gene>
    <name evidence="5" type="ORF">FBZ93_108310</name>
</gene>
<proteinExistence type="inferred from homology"/>
<dbReference type="Proteomes" id="UP000321304">
    <property type="component" value="Unassembled WGS sequence"/>
</dbReference>
<feature type="compositionally biased region" description="Basic and acidic residues" evidence="3">
    <location>
        <begin position="88"/>
        <end position="98"/>
    </location>
</feature>
<keyword evidence="6" id="KW-1185">Reference proteome</keyword>
<dbReference type="EMBL" id="VITY01000008">
    <property type="protein sequence ID" value="TWB96268.1"/>
    <property type="molecule type" value="Genomic_DNA"/>
</dbReference>
<evidence type="ECO:0000256" key="3">
    <source>
        <dbReference type="SAM" id="MobiDB-lite"/>
    </source>
</evidence>
<feature type="region of interest" description="Disordered" evidence="3">
    <location>
        <begin position="66"/>
        <end position="113"/>
    </location>
</feature>
<dbReference type="RefSeq" id="WP_349643264.1">
    <property type="nucleotide sequence ID" value="NZ_VITY01000008.1"/>
</dbReference>
<dbReference type="InterPro" id="IPR023346">
    <property type="entry name" value="Lysozyme-like_dom_sf"/>
</dbReference>
<dbReference type="AlphaFoldDB" id="A0A560LL91"/>
<comment type="similarity">
    <text evidence="1">Belongs to the transglycosylase Slt family.</text>
</comment>
<reference evidence="5 6" key="1">
    <citation type="submission" date="2019-06" db="EMBL/GenBank/DDBJ databases">
        <title>Genomic Encyclopedia of Type Strains, Phase IV (KMG-V): Genome sequencing to study the core and pangenomes of soil and plant-associated prokaryotes.</title>
        <authorList>
            <person name="Whitman W."/>
        </authorList>
    </citation>
    <scope>NUCLEOTIDE SEQUENCE [LARGE SCALE GENOMIC DNA]</scope>
    <source>
        <strain evidence="5 6">BR 10355</strain>
    </source>
</reference>
<dbReference type="Gene3D" id="1.10.530.10">
    <property type="match status" value="1"/>
</dbReference>
<dbReference type="Pfam" id="PF01464">
    <property type="entry name" value="SLT"/>
    <property type="match status" value="1"/>
</dbReference>
<evidence type="ECO:0000313" key="5">
    <source>
        <dbReference type="EMBL" id="TWB96268.1"/>
    </source>
</evidence>
<organism evidence="5 6">
    <name type="scientific">Bradyrhizobium macuxiense</name>
    <dbReference type="NCBI Taxonomy" id="1755647"/>
    <lineage>
        <taxon>Bacteria</taxon>
        <taxon>Pseudomonadati</taxon>
        <taxon>Pseudomonadota</taxon>
        <taxon>Alphaproteobacteria</taxon>
        <taxon>Hyphomicrobiales</taxon>
        <taxon>Nitrobacteraceae</taxon>
        <taxon>Bradyrhizobium</taxon>
    </lineage>
</organism>
<dbReference type="SUPFAM" id="SSF53955">
    <property type="entry name" value="Lysozyme-like"/>
    <property type="match status" value="1"/>
</dbReference>
<evidence type="ECO:0000256" key="2">
    <source>
        <dbReference type="ARBA" id="ARBA00009387"/>
    </source>
</evidence>
<protein>
    <submittedName>
        <fullName evidence="5">Transglycosylase-like protein with SLT domain</fullName>
    </submittedName>
</protein>
<name>A0A560LL91_9BRAD</name>
<sequence length="299" mass="31013">MKDDGPTMKAISFRRTRKLIDPARRRGGGVAGAFALALCLAQPVHAEGETPASSFSTRFAAVDQAEPSADVTAKPPAEPTKPAAPAKDAMKDTPKDAGGKTFLPPPASQPALSDSRMRYRALIEKEAAGSGLAPEIAEAVMGVESGYNPDVIGGVGEIGLMQLLPSTARMLGFSGSLAELAIPENNIHFGVMYLAQAWRLAGGDLCTAVMKYRAGHGETRFSYLSVNYCVAVRARLFARGFRVTGTVPVATFGEPGRGGGGGGGCGRKCLGGGGRIGRVDLVALNTRLNALVIQARGGK</sequence>
<comment type="caution">
    <text evidence="5">The sequence shown here is derived from an EMBL/GenBank/DDBJ whole genome shotgun (WGS) entry which is preliminary data.</text>
</comment>
<feature type="domain" description="Transglycosylase SLT" evidence="4">
    <location>
        <begin position="122"/>
        <end position="220"/>
    </location>
</feature>
<dbReference type="PANTHER" id="PTHR37423">
    <property type="entry name" value="SOLUBLE LYTIC MUREIN TRANSGLYCOSYLASE-RELATED"/>
    <property type="match status" value="1"/>
</dbReference>
<evidence type="ECO:0000256" key="1">
    <source>
        <dbReference type="ARBA" id="ARBA00007734"/>
    </source>
</evidence>
<evidence type="ECO:0000259" key="4">
    <source>
        <dbReference type="Pfam" id="PF01464"/>
    </source>
</evidence>
<comment type="similarity">
    <text evidence="2">Belongs to the virb1 family.</text>
</comment>
<feature type="compositionally biased region" description="Low complexity" evidence="3">
    <location>
        <begin position="72"/>
        <end position="87"/>
    </location>
</feature>